<evidence type="ECO:0000313" key="3">
    <source>
        <dbReference type="Proteomes" id="UP000031512"/>
    </source>
</evidence>
<organism evidence="2 3">
    <name type="scientific">Theileria equi strain WA</name>
    <dbReference type="NCBI Taxonomy" id="1537102"/>
    <lineage>
        <taxon>Eukaryota</taxon>
        <taxon>Sar</taxon>
        <taxon>Alveolata</taxon>
        <taxon>Apicomplexa</taxon>
        <taxon>Aconoidasida</taxon>
        <taxon>Piroplasmida</taxon>
        <taxon>Theileriidae</taxon>
        <taxon>Theileria</taxon>
    </lineage>
</organism>
<name>L1LAU1_THEEQ</name>
<sequence length="178" mass="20311">MRTSILLSLLFILRFGEAGWPSCLGGCMQREEENEAIASGHLGPPPGIISVTLDLENPNRCEIHVQEKKKGKVKQKDYFPRKCYRITSVTCGTQVLWRIGETEEEKCQFVERYIKKNTEIVTLNIAKGREFEPLCFERTASGWISMNIRQFFDKLGGLRCGDDDEQPDCKGDEGMRTE</sequence>
<dbReference type="VEuPathDB" id="PiroplasmaDB:BEWA_049130"/>
<evidence type="ECO:0000256" key="1">
    <source>
        <dbReference type="SAM" id="SignalP"/>
    </source>
</evidence>
<dbReference type="GeneID" id="15804017"/>
<dbReference type="KEGG" id="beq:BEWA_049130"/>
<evidence type="ECO:0000313" key="2">
    <source>
        <dbReference type="EMBL" id="EKX72446.1"/>
    </source>
</evidence>
<keyword evidence="3" id="KW-1185">Reference proteome</keyword>
<feature type="chain" id="PRO_5003953089" evidence="1">
    <location>
        <begin position="19"/>
        <end position="178"/>
    </location>
</feature>
<feature type="signal peptide" evidence="1">
    <location>
        <begin position="1"/>
        <end position="18"/>
    </location>
</feature>
<dbReference type="AlphaFoldDB" id="L1LAU1"/>
<reference evidence="2 3" key="1">
    <citation type="journal article" date="2012" name="BMC Genomics">
        <title>Comparative genomic analysis and phylogenetic position of Theileria equi.</title>
        <authorList>
            <person name="Kappmeyer L.S."/>
            <person name="Thiagarajan M."/>
            <person name="Herndon D.R."/>
            <person name="Ramsay J.D."/>
            <person name="Caler E."/>
            <person name="Djikeng A."/>
            <person name="Gillespie J.J."/>
            <person name="Lau A.O."/>
            <person name="Roalson E.H."/>
            <person name="Silva J.C."/>
            <person name="Silva M.G."/>
            <person name="Suarez C.E."/>
            <person name="Ueti M.W."/>
            <person name="Nene V.M."/>
            <person name="Mealey R.H."/>
            <person name="Knowles D.P."/>
            <person name="Brayton K.A."/>
        </authorList>
    </citation>
    <scope>NUCLEOTIDE SEQUENCE [LARGE SCALE GENOMIC DNA]</scope>
    <source>
        <strain evidence="2 3">WA</strain>
    </source>
</reference>
<dbReference type="Proteomes" id="UP000031512">
    <property type="component" value="Unassembled WGS sequence"/>
</dbReference>
<protein>
    <submittedName>
        <fullName evidence="2">Signal peptide containing protein</fullName>
    </submittedName>
</protein>
<accession>L1LAU1</accession>
<comment type="caution">
    <text evidence="2">The sequence shown here is derived from an EMBL/GenBank/DDBJ whole genome shotgun (WGS) entry which is preliminary data.</text>
</comment>
<gene>
    <name evidence="2" type="ORF">BEWA_049130</name>
</gene>
<dbReference type="RefSeq" id="XP_004831898.1">
    <property type="nucleotide sequence ID" value="XM_004831841.1"/>
</dbReference>
<keyword evidence="1" id="KW-0732">Signal</keyword>
<proteinExistence type="predicted"/>
<dbReference type="EMBL" id="ACOU01000007">
    <property type="protein sequence ID" value="EKX72446.1"/>
    <property type="molecule type" value="Genomic_DNA"/>
</dbReference>